<dbReference type="GeneID" id="106779996"/>
<reference evidence="13" key="2">
    <citation type="submission" date="2025-08" db="UniProtKB">
        <authorList>
            <consortium name="RefSeq"/>
        </authorList>
    </citation>
    <scope>IDENTIFICATION</scope>
    <source>
        <tissue evidence="13">Leaf</tissue>
    </source>
</reference>
<dbReference type="NCBIfam" id="TIGR00879">
    <property type="entry name" value="SP"/>
    <property type="match status" value="1"/>
</dbReference>
<evidence type="ECO:0000256" key="1">
    <source>
        <dbReference type="ARBA" id="ARBA00004141"/>
    </source>
</evidence>
<dbReference type="InterPro" id="IPR005828">
    <property type="entry name" value="MFS_sugar_transport-like"/>
</dbReference>
<evidence type="ECO:0000313" key="12">
    <source>
        <dbReference type="Proteomes" id="UP000087766"/>
    </source>
</evidence>
<keyword evidence="8 10" id="KW-0472">Membrane</keyword>
<dbReference type="KEGG" id="vra:106779996"/>
<dbReference type="AlphaFoldDB" id="A0A3Q0EJP0"/>
<dbReference type="GO" id="GO:0015293">
    <property type="term" value="F:symporter activity"/>
    <property type="evidence" value="ECO:0007669"/>
    <property type="project" value="UniProtKB-KW"/>
</dbReference>
<dbReference type="InterPro" id="IPR044778">
    <property type="entry name" value="MFS_STP/MST-like_plant"/>
</dbReference>
<feature type="transmembrane region" description="Helical" evidence="10">
    <location>
        <begin position="186"/>
        <end position="205"/>
    </location>
</feature>
<protein>
    <submittedName>
        <fullName evidence="13">Sugar transport protein 1-like</fullName>
    </submittedName>
</protein>
<dbReference type="InterPro" id="IPR036259">
    <property type="entry name" value="MFS_trans_sf"/>
</dbReference>
<sequence>MFGFHLGISGGMISMDSFLKFFYQVYGKENNIKPSNDPYCKFDSQILALFTSSLYLAALIASVFASFVIQRFGRRPPMICGGVFFYLGGVSVFCAFFRPDAELDGFQKYGWLLIVSRVFYGLGIGSTHQSLSMYIYEVARYQDRKLLNMIFPLVISIGIFAANVINYVVAIKEKGEAWRNSLRFEIFQMIYLICTFLLESPIYLIERGLYEKGKMELILIRKTTDVEEEFNNLMAANEYRAMKDPWISLLKRQYRPQLILAIAIPLFQQLTGINVIIFYAPILFKTIGFGAHASLMYAMIIGGCNVIATLVSIFTLNKKFGRRTLFLQGGIQMFICQILAIAYKFGLDGNVGILPKWYAIVVVCGICVYVAGFAWSWGSLGWLVPSEIFSFEVRSAAQSINVFVNMIFTFVIAQIFTTMFCHMKFGLFIFFACMLIVINTFIYKLLPETKDISIEEMHVIWQSHPYWKKFVKPIDITISDEF</sequence>
<dbReference type="InterPro" id="IPR020846">
    <property type="entry name" value="MFS_dom"/>
</dbReference>
<dbReference type="InterPro" id="IPR045262">
    <property type="entry name" value="STP/PLT_plant"/>
</dbReference>
<evidence type="ECO:0000256" key="2">
    <source>
        <dbReference type="ARBA" id="ARBA00010992"/>
    </source>
</evidence>
<evidence type="ECO:0000259" key="11">
    <source>
        <dbReference type="PROSITE" id="PS50850"/>
    </source>
</evidence>
<evidence type="ECO:0000256" key="10">
    <source>
        <dbReference type="SAM" id="Phobius"/>
    </source>
</evidence>
<feature type="transmembrane region" description="Helical" evidence="10">
    <location>
        <begin position="425"/>
        <end position="446"/>
    </location>
</feature>
<keyword evidence="5 10" id="KW-0812">Transmembrane</keyword>
<proteinExistence type="inferred from homology"/>
<gene>
    <name evidence="13" type="primary">LOC106779996</name>
</gene>
<keyword evidence="6" id="KW-0769">Symport</keyword>
<comment type="similarity">
    <text evidence="2 9">Belongs to the major facilitator superfamily. Sugar transporter (TC 2.A.1.1) family.</text>
</comment>
<dbReference type="Gene3D" id="1.20.1250.20">
    <property type="entry name" value="MFS general substrate transporter like domains"/>
    <property type="match status" value="1"/>
</dbReference>
<keyword evidence="7 10" id="KW-1133">Transmembrane helix</keyword>
<name>A0A3Q0EJP0_VIGRR</name>
<dbReference type="GO" id="GO:0016020">
    <property type="term" value="C:membrane"/>
    <property type="evidence" value="ECO:0007669"/>
    <property type="project" value="UniProtKB-SubCell"/>
</dbReference>
<dbReference type="OrthoDB" id="5296287at2759"/>
<dbReference type="SUPFAM" id="SSF103473">
    <property type="entry name" value="MFS general substrate transporter"/>
    <property type="match status" value="1"/>
</dbReference>
<feature type="transmembrane region" description="Helical" evidence="10">
    <location>
        <begin position="325"/>
        <end position="345"/>
    </location>
</feature>
<feature type="transmembrane region" description="Helical" evidence="10">
    <location>
        <begin position="46"/>
        <end position="69"/>
    </location>
</feature>
<evidence type="ECO:0000256" key="5">
    <source>
        <dbReference type="ARBA" id="ARBA00022692"/>
    </source>
</evidence>
<dbReference type="GO" id="GO:0015145">
    <property type="term" value="F:monosaccharide transmembrane transporter activity"/>
    <property type="evidence" value="ECO:0007669"/>
    <property type="project" value="InterPro"/>
</dbReference>
<evidence type="ECO:0000256" key="6">
    <source>
        <dbReference type="ARBA" id="ARBA00022847"/>
    </source>
</evidence>
<keyword evidence="3 9" id="KW-0813">Transport</keyword>
<dbReference type="InterPro" id="IPR003663">
    <property type="entry name" value="Sugar/inositol_transpt"/>
</dbReference>
<reference evidence="12" key="1">
    <citation type="journal article" date="2014" name="Nat. Commun.">
        <title>Genome sequence of mungbean and insights into evolution within Vigna species.</title>
        <authorList>
            <person name="Kang Y.J."/>
            <person name="Kim S.K."/>
            <person name="Kim M.Y."/>
            <person name="Lestari P."/>
            <person name="Kim K.H."/>
            <person name="Ha B.K."/>
            <person name="Jun T.H."/>
            <person name="Hwang W.J."/>
            <person name="Lee T."/>
            <person name="Lee J."/>
            <person name="Shim S."/>
            <person name="Yoon M.Y."/>
            <person name="Jang Y.E."/>
            <person name="Han K.S."/>
            <person name="Taeprayoon P."/>
            <person name="Yoon N."/>
            <person name="Somta P."/>
            <person name="Tanya P."/>
            <person name="Kim K.S."/>
            <person name="Gwag J.G."/>
            <person name="Moon J.K."/>
            <person name="Lee Y.H."/>
            <person name="Park B.S."/>
            <person name="Bombarely A."/>
            <person name="Doyle J.J."/>
            <person name="Jackson S.A."/>
            <person name="Schafleitner R."/>
            <person name="Srinives P."/>
            <person name="Varshney R.K."/>
            <person name="Lee S.H."/>
        </authorList>
    </citation>
    <scope>NUCLEOTIDE SEQUENCE [LARGE SCALE GENOMIC DNA]</scope>
    <source>
        <strain evidence="12">cv. VC1973A</strain>
    </source>
</reference>
<feature type="transmembrane region" description="Helical" evidence="10">
    <location>
        <begin position="357"/>
        <end position="378"/>
    </location>
</feature>
<evidence type="ECO:0000256" key="7">
    <source>
        <dbReference type="ARBA" id="ARBA00022989"/>
    </source>
</evidence>
<dbReference type="RefSeq" id="XP_022631885.1">
    <property type="nucleotide sequence ID" value="XM_022776164.1"/>
</dbReference>
<accession>A0A3Q0EJP0</accession>
<dbReference type="PROSITE" id="PS50850">
    <property type="entry name" value="MFS"/>
    <property type="match status" value="1"/>
</dbReference>
<dbReference type="PANTHER" id="PTHR23500">
    <property type="entry name" value="SOLUTE CARRIER FAMILY 2, FACILITATED GLUCOSE TRANSPORTER"/>
    <property type="match status" value="1"/>
</dbReference>
<organism evidence="12 13">
    <name type="scientific">Vigna radiata var. radiata</name>
    <name type="common">Mung bean</name>
    <name type="synonym">Phaseolus aureus</name>
    <dbReference type="NCBI Taxonomy" id="3916"/>
    <lineage>
        <taxon>Eukaryota</taxon>
        <taxon>Viridiplantae</taxon>
        <taxon>Streptophyta</taxon>
        <taxon>Embryophyta</taxon>
        <taxon>Tracheophyta</taxon>
        <taxon>Spermatophyta</taxon>
        <taxon>Magnoliopsida</taxon>
        <taxon>eudicotyledons</taxon>
        <taxon>Gunneridae</taxon>
        <taxon>Pentapetalae</taxon>
        <taxon>rosids</taxon>
        <taxon>fabids</taxon>
        <taxon>Fabales</taxon>
        <taxon>Fabaceae</taxon>
        <taxon>Papilionoideae</taxon>
        <taxon>50 kb inversion clade</taxon>
        <taxon>NPAAA clade</taxon>
        <taxon>indigoferoid/millettioid clade</taxon>
        <taxon>Phaseoleae</taxon>
        <taxon>Vigna</taxon>
    </lineage>
</organism>
<keyword evidence="12" id="KW-1185">Reference proteome</keyword>
<dbReference type="PANTHER" id="PTHR23500:SF477">
    <property type="entry name" value="MAJOR FACILITATOR SUPERFAMILY (MFS) PROFILE DOMAIN-CONTAINING PROTEIN"/>
    <property type="match status" value="1"/>
</dbReference>
<dbReference type="Proteomes" id="UP000087766">
    <property type="component" value="Chromosome 2"/>
</dbReference>
<feature type="transmembrane region" description="Helical" evidence="10">
    <location>
        <begin position="146"/>
        <end position="166"/>
    </location>
</feature>
<feature type="transmembrane region" description="Helical" evidence="10">
    <location>
        <begin position="109"/>
        <end position="125"/>
    </location>
</feature>
<dbReference type="Pfam" id="PF00083">
    <property type="entry name" value="Sugar_tr"/>
    <property type="match status" value="1"/>
</dbReference>
<dbReference type="PRINTS" id="PR00171">
    <property type="entry name" value="SUGRTRNSPORT"/>
</dbReference>
<feature type="transmembrane region" description="Helical" evidence="10">
    <location>
        <begin position="258"/>
        <end position="282"/>
    </location>
</feature>
<feature type="transmembrane region" description="Helical" evidence="10">
    <location>
        <begin position="78"/>
        <end position="97"/>
    </location>
</feature>
<dbReference type="CDD" id="cd17361">
    <property type="entry name" value="MFS_STP"/>
    <property type="match status" value="1"/>
</dbReference>
<evidence type="ECO:0000313" key="13">
    <source>
        <dbReference type="RefSeq" id="XP_022631885.1"/>
    </source>
</evidence>
<evidence type="ECO:0000256" key="8">
    <source>
        <dbReference type="ARBA" id="ARBA00023136"/>
    </source>
</evidence>
<dbReference type="STRING" id="3916.A0A3Q0EJP0"/>
<evidence type="ECO:0000256" key="4">
    <source>
        <dbReference type="ARBA" id="ARBA00022597"/>
    </source>
</evidence>
<keyword evidence="4" id="KW-0762">Sugar transport</keyword>
<feature type="domain" description="Major facilitator superfamily (MFS) profile" evidence="11">
    <location>
        <begin position="1"/>
        <end position="450"/>
    </location>
</feature>
<evidence type="ECO:0000256" key="3">
    <source>
        <dbReference type="ARBA" id="ARBA00022448"/>
    </source>
</evidence>
<feature type="transmembrane region" description="Helical" evidence="10">
    <location>
        <begin position="294"/>
        <end position="316"/>
    </location>
</feature>
<dbReference type="InterPro" id="IPR005829">
    <property type="entry name" value="Sugar_transporter_CS"/>
</dbReference>
<evidence type="ECO:0000256" key="9">
    <source>
        <dbReference type="RuleBase" id="RU003346"/>
    </source>
</evidence>
<feature type="transmembrane region" description="Helical" evidence="10">
    <location>
        <begin position="399"/>
        <end position="419"/>
    </location>
</feature>
<comment type="subcellular location">
    <subcellularLocation>
        <location evidence="1">Membrane</location>
        <topology evidence="1">Multi-pass membrane protein</topology>
    </subcellularLocation>
</comment>
<dbReference type="PROSITE" id="PS00217">
    <property type="entry name" value="SUGAR_TRANSPORT_2"/>
    <property type="match status" value="1"/>
</dbReference>